<dbReference type="SUPFAM" id="SSF52047">
    <property type="entry name" value="RNI-like"/>
    <property type="match status" value="1"/>
</dbReference>
<accession>A0A409WRA5</accession>
<comment type="caution">
    <text evidence="1">The sequence shown here is derived from an EMBL/GenBank/DDBJ whole genome shotgun (WGS) entry which is preliminary data.</text>
</comment>
<dbReference type="EMBL" id="NHYD01003290">
    <property type="protein sequence ID" value="PPQ81006.1"/>
    <property type="molecule type" value="Genomic_DNA"/>
</dbReference>
<dbReference type="InParanoid" id="A0A409WRA5"/>
<reference evidence="1 2" key="1">
    <citation type="journal article" date="2018" name="Evol. Lett.">
        <title>Horizontal gene cluster transfer increased hallucinogenic mushroom diversity.</title>
        <authorList>
            <person name="Reynolds H.T."/>
            <person name="Vijayakumar V."/>
            <person name="Gluck-Thaler E."/>
            <person name="Korotkin H.B."/>
            <person name="Matheny P.B."/>
            <person name="Slot J.C."/>
        </authorList>
    </citation>
    <scope>NUCLEOTIDE SEQUENCE [LARGE SCALE GENOMIC DNA]</scope>
    <source>
        <strain evidence="1 2">2631</strain>
    </source>
</reference>
<dbReference type="AlphaFoldDB" id="A0A409WRA5"/>
<sequence>MSQPNFSQPSPIGRIKHMQEIPYDVWRCITDFLSVEEVKRLYAVNRSLLNISLDERYRIAFIGSLFDKVTEKNLNRLIEPKISSRVREFTFNPGHLCKLLYETRANVHLKETSENTVTELLDLFKSLDLSPRKVQIPSAQPITSISHMPAHLAYRNVLRILKQMICLTSLRIVLSRGEYRYFEQTPTSFFTIGWATFGSNLRSLDLRIPLEAMEEVLSLSNRVTLTNLQNLSLQIIRASLVTDASVILMEIILPFIIAHRYTLHSLILHISEQINLSPLLLRLEPIISLQTLKLKQPFVGHDQTDLTGLKHFFQVHCSHLRHFHLDMVSTFVHYPTPYPFFAQSCFGIALPKLRHLSIYFHKFPLQYSEGMIPYILQFKTTLVSLEISEHPWSLERLKILLKDFSANSPLRELKCSMSVLDPPVVEALATSLPSLDILDIDFERIGPEGYVDHPTNTTPLFAHEMCRLNITTWRLRDLRISSFQLAHVPRVKCKHALVGALPNVQKFCGLTREEYLLDRIIRAF</sequence>
<dbReference type="Proteomes" id="UP000283269">
    <property type="component" value="Unassembled WGS sequence"/>
</dbReference>
<gene>
    <name evidence="1" type="ORF">CVT25_014514</name>
</gene>
<dbReference type="Gene3D" id="3.80.10.10">
    <property type="entry name" value="Ribonuclease Inhibitor"/>
    <property type="match status" value="1"/>
</dbReference>
<organism evidence="1 2">
    <name type="scientific">Psilocybe cyanescens</name>
    <dbReference type="NCBI Taxonomy" id="93625"/>
    <lineage>
        <taxon>Eukaryota</taxon>
        <taxon>Fungi</taxon>
        <taxon>Dikarya</taxon>
        <taxon>Basidiomycota</taxon>
        <taxon>Agaricomycotina</taxon>
        <taxon>Agaricomycetes</taxon>
        <taxon>Agaricomycetidae</taxon>
        <taxon>Agaricales</taxon>
        <taxon>Agaricineae</taxon>
        <taxon>Strophariaceae</taxon>
        <taxon>Psilocybe</taxon>
    </lineage>
</organism>
<proteinExistence type="predicted"/>
<dbReference type="InterPro" id="IPR032675">
    <property type="entry name" value="LRR_dom_sf"/>
</dbReference>
<protein>
    <recommendedName>
        <fullName evidence="3">F-box domain-containing protein</fullName>
    </recommendedName>
</protein>
<evidence type="ECO:0000313" key="1">
    <source>
        <dbReference type="EMBL" id="PPQ81006.1"/>
    </source>
</evidence>
<keyword evidence="2" id="KW-1185">Reference proteome</keyword>
<name>A0A409WRA5_PSICY</name>
<evidence type="ECO:0008006" key="3">
    <source>
        <dbReference type="Google" id="ProtNLM"/>
    </source>
</evidence>
<evidence type="ECO:0000313" key="2">
    <source>
        <dbReference type="Proteomes" id="UP000283269"/>
    </source>
</evidence>
<dbReference type="OrthoDB" id="3039255at2759"/>